<dbReference type="EMBL" id="CP036434">
    <property type="protein sequence ID" value="QDV05323.1"/>
    <property type="molecule type" value="Genomic_DNA"/>
</dbReference>
<dbReference type="AlphaFoldDB" id="A0A518EML2"/>
<dbReference type="SUPFAM" id="SSF52266">
    <property type="entry name" value="SGNH hydrolase"/>
    <property type="match status" value="2"/>
</dbReference>
<evidence type="ECO:0000256" key="1">
    <source>
        <dbReference type="SAM" id="SignalP"/>
    </source>
</evidence>
<dbReference type="OrthoDB" id="8727830at2"/>
<sequence precursor="true">MPHTCCLPRVLVAITTLFWMGVSEAQTRVACLGDSITYGHGAGETPEDIAFSSYPSVLNRLLRHAPGEAYDVKGFGASGHTLRPDSPLPYVESREFAKALGFQPDVAIVMLGTNDSYREEDGDDWGAPVRGRVAALVAALRQSSPDVRVLLASPPEIFPELPGLDEERVANLGQRKPRLEAISLALSAAAGEMSGVEFVDMGSVLRMRDVTDGVHPNAFGAERIAYRLASEILGATESSTPFDEPSVWPTPSAEYRGQSAGWGGGTWRTAFQSLQDLEESARSEPPMHVLFLGDSITQSLTGHGNRFAVPGGSRAFDRYQGKRRAVSLGLSGDRTEHLLYRIEQGSLDGFWPHVIVLQIGINNINAAGHTAKQTFDGIVAVVEALRARLRMSEVVITGPFPAGADPEGRVRQSVKEVHALLEAHQFDPRVRYLDLSELFIDEDGQTLPTLGRDSLHITDAGREAWMAAIEPQLTRFTGVPAREGFGERWVTGRLVDEADGLPLPGLGVHETTAGWVRASGRTGFLGAFVLQDRDGREVEMPPGEIVLTFRQGEHWLDDARRTVAIPIEGVVPVRIGPTYFLDLPEDVPTGSDDLECVVFGPGDDPERPVTRWNGVSLELVTEIHGWVEPPPWIRLPEPLDAGEHSLRLRWGDPLLEARASLPFAEGRHPSRVTLELAPLGAVDFTVAPGVIPRSQPFFLRPAAEDAPVIRRALVELPEEGAAPRLSLGFLEPGQYEWELGFGGAFGSGAVEVLGGERVQVQVNGERVLGSASSPAPYTVTVQLETQAATDLETSDLHAVASPLGFVWGRESHGIDILENSEGGGFLLAIDRLGPGPWVVGVGVKNPGVAQPFPILVEDGAPMGTLKVVPLAPRKTLSVRCVDAEGQPSPHGFAVGFREGNRTFLSEPGGPGGGQAVTIDVPGDRVTVLSLWGEHLGLSMLRYDPEVDGDTLEVEVDRGNPYRQYFRVENLAGRPLAGVSVDRGVERLGVTDELGHLWFELPPKGPDGLFTVGAANPELELLYPFENGFDLSGFEGPQITGYPVKMRRRE</sequence>
<dbReference type="EC" id="3.1.1.72" evidence="3"/>
<organism evidence="3 4">
    <name type="scientific">Saltatorellus ferox</name>
    <dbReference type="NCBI Taxonomy" id="2528018"/>
    <lineage>
        <taxon>Bacteria</taxon>
        <taxon>Pseudomonadati</taxon>
        <taxon>Planctomycetota</taxon>
        <taxon>Planctomycetia</taxon>
        <taxon>Planctomycetia incertae sedis</taxon>
        <taxon>Saltatorellus</taxon>
    </lineage>
</organism>
<dbReference type="InterPro" id="IPR013830">
    <property type="entry name" value="SGNH_hydro"/>
</dbReference>
<feature type="domain" description="SGNH hydrolase-type esterase" evidence="2">
    <location>
        <begin position="31"/>
        <end position="222"/>
    </location>
</feature>
<dbReference type="InterPro" id="IPR051532">
    <property type="entry name" value="Ester_Hydrolysis_Enzymes"/>
</dbReference>
<dbReference type="GO" id="GO:0046555">
    <property type="term" value="F:acetylxylan esterase activity"/>
    <property type="evidence" value="ECO:0007669"/>
    <property type="project" value="UniProtKB-EC"/>
</dbReference>
<keyword evidence="3" id="KW-0378">Hydrolase</keyword>
<feature type="chain" id="PRO_5022143399" evidence="1">
    <location>
        <begin position="26"/>
        <end position="1049"/>
    </location>
</feature>
<evidence type="ECO:0000313" key="3">
    <source>
        <dbReference type="EMBL" id="QDV05323.1"/>
    </source>
</evidence>
<dbReference type="InterPro" id="IPR036514">
    <property type="entry name" value="SGNH_hydro_sf"/>
</dbReference>
<protein>
    <submittedName>
        <fullName evidence="3">Acetylxylan esterase</fullName>
        <ecNumber evidence="3">3.1.1.72</ecNumber>
    </submittedName>
</protein>
<proteinExistence type="predicted"/>
<dbReference type="PANTHER" id="PTHR30383">
    <property type="entry name" value="THIOESTERASE 1/PROTEASE 1/LYSOPHOSPHOLIPASE L1"/>
    <property type="match status" value="1"/>
</dbReference>
<reference evidence="3 4" key="1">
    <citation type="submission" date="2019-02" db="EMBL/GenBank/DDBJ databases">
        <title>Deep-cultivation of Planctomycetes and their phenomic and genomic characterization uncovers novel biology.</title>
        <authorList>
            <person name="Wiegand S."/>
            <person name="Jogler M."/>
            <person name="Boedeker C."/>
            <person name="Pinto D."/>
            <person name="Vollmers J."/>
            <person name="Rivas-Marin E."/>
            <person name="Kohn T."/>
            <person name="Peeters S.H."/>
            <person name="Heuer A."/>
            <person name="Rast P."/>
            <person name="Oberbeckmann S."/>
            <person name="Bunk B."/>
            <person name="Jeske O."/>
            <person name="Meyerdierks A."/>
            <person name="Storesund J.E."/>
            <person name="Kallscheuer N."/>
            <person name="Luecker S."/>
            <person name="Lage O.M."/>
            <person name="Pohl T."/>
            <person name="Merkel B.J."/>
            <person name="Hornburger P."/>
            <person name="Mueller R.-W."/>
            <person name="Bruemmer F."/>
            <person name="Labrenz M."/>
            <person name="Spormann A.M."/>
            <person name="Op den Camp H."/>
            <person name="Overmann J."/>
            <person name="Amann R."/>
            <person name="Jetten M.S.M."/>
            <person name="Mascher T."/>
            <person name="Medema M.H."/>
            <person name="Devos D.P."/>
            <person name="Kaster A.-K."/>
            <person name="Ovreas L."/>
            <person name="Rohde M."/>
            <person name="Galperin M.Y."/>
            <person name="Jogler C."/>
        </authorList>
    </citation>
    <scope>NUCLEOTIDE SEQUENCE [LARGE SCALE GENOMIC DNA]</scope>
    <source>
        <strain evidence="3 4">Poly30</strain>
    </source>
</reference>
<evidence type="ECO:0000259" key="2">
    <source>
        <dbReference type="Pfam" id="PF13472"/>
    </source>
</evidence>
<dbReference type="Gene3D" id="3.40.50.1110">
    <property type="entry name" value="SGNH hydrolase"/>
    <property type="match status" value="2"/>
</dbReference>
<feature type="domain" description="SGNH hydrolase-type esterase" evidence="2">
    <location>
        <begin position="291"/>
        <end position="463"/>
    </location>
</feature>
<feature type="signal peptide" evidence="1">
    <location>
        <begin position="1"/>
        <end position="25"/>
    </location>
</feature>
<keyword evidence="4" id="KW-1185">Reference proteome</keyword>
<dbReference type="Proteomes" id="UP000320390">
    <property type="component" value="Chromosome"/>
</dbReference>
<evidence type="ECO:0000313" key="4">
    <source>
        <dbReference type="Proteomes" id="UP000320390"/>
    </source>
</evidence>
<keyword evidence="1" id="KW-0732">Signal</keyword>
<dbReference type="RefSeq" id="WP_145194737.1">
    <property type="nucleotide sequence ID" value="NZ_CP036434.1"/>
</dbReference>
<accession>A0A518EML2</accession>
<dbReference type="Pfam" id="PF13472">
    <property type="entry name" value="Lipase_GDSL_2"/>
    <property type="match status" value="2"/>
</dbReference>
<name>A0A518EML2_9BACT</name>
<gene>
    <name evidence="3" type="primary">axeA1_1</name>
    <name evidence="3" type="ORF">Poly30_08200</name>
</gene>